<dbReference type="GO" id="GO:0008253">
    <property type="term" value="F:5'-nucleotidase activity"/>
    <property type="evidence" value="ECO:0007669"/>
    <property type="project" value="TreeGrafter"/>
</dbReference>
<keyword evidence="4" id="KW-0460">Magnesium</keyword>
<dbReference type="InterPro" id="IPR008380">
    <property type="entry name" value="HAD-SF_hydro_IG_5-nucl"/>
</dbReference>
<dbReference type="EMBL" id="VSWD01000010">
    <property type="protein sequence ID" value="KAK3089458.1"/>
    <property type="molecule type" value="Genomic_DNA"/>
</dbReference>
<evidence type="ECO:0000256" key="6">
    <source>
        <dbReference type="ARBA" id="ARBA00069357"/>
    </source>
</evidence>
<dbReference type="FunFam" id="3.40.50.1000:FF:000086">
    <property type="entry name" value="LD24878p"/>
    <property type="match status" value="1"/>
</dbReference>
<accession>A0AA89BVY5</accession>
<evidence type="ECO:0000313" key="8">
    <source>
        <dbReference type="Proteomes" id="UP001186944"/>
    </source>
</evidence>
<keyword evidence="8" id="KW-1185">Reference proteome</keyword>
<dbReference type="Proteomes" id="UP001186944">
    <property type="component" value="Unassembled WGS sequence"/>
</dbReference>
<evidence type="ECO:0000256" key="3">
    <source>
        <dbReference type="ARBA" id="ARBA00022801"/>
    </source>
</evidence>
<dbReference type="SUPFAM" id="SSF56784">
    <property type="entry name" value="HAD-like"/>
    <property type="match status" value="1"/>
</dbReference>
<proteinExistence type="inferred from homology"/>
<evidence type="ECO:0000256" key="4">
    <source>
        <dbReference type="ARBA" id="ARBA00022842"/>
    </source>
</evidence>
<dbReference type="InterPro" id="IPR023214">
    <property type="entry name" value="HAD_sf"/>
</dbReference>
<gene>
    <name evidence="7" type="ORF">FSP39_003775</name>
</gene>
<evidence type="ECO:0000256" key="2">
    <source>
        <dbReference type="ARBA" id="ARBA00022723"/>
    </source>
</evidence>
<dbReference type="AlphaFoldDB" id="A0AA89BVY5"/>
<dbReference type="PANTHER" id="PTHR12103:SF38">
    <property type="entry name" value="5'-NUCLEOTIDASE DOMAIN-CONTAINING PROTEIN 1"/>
    <property type="match status" value="1"/>
</dbReference>
<name>A0AA89BVY5_PINIB</name>
<reference evidence="7" key="1">
    <citation type="submission" date="2019-08" db="EMBL/GenBank/DDBJ databases">
        <title>The improved chromosome-level genome for the pearl oyster Pinctada fucata martensii using PacBio sequencing and Hi-C.</title>
        <authorList>
            <person name="Zheng Z."/>
        </authorList>
    </citation>
    <scope>NUCLEOTIDE SEQUENCE</scope>
    <source>
        <strain evidence="7">ZZ-2019</strain>
        <tissue evidence="7">Adductor muscle</tissue>
    </source>
</reference>
<evidence type="ECO:0000313" key="7">
    <source>
        <dbReference type="EMBL" id="KAK3089458.1"/>
    </source>
</evidence>
<dbReference type="GO" id="GO:0046872">
    <property type="term" value="F:metal ion binding"/>
    <property type="evidence" value="ECO:0007669"/>
    <property type="project" value="UniProtKB-KW"/>
</dbReference>
<evidence type="ECO:0000256" key="1">
    <source>
        <dbReference type="ARBA" id="ARBA00009589"/>
    </source>
</evidence>
<dbReference type="PANTHER" id="PTHR12103">
    <property type="entry name" value="5'-NUCLEOTIDASE DOMAIN-CONTAINING"/>
    <property type="match status" value="1"/>
</dbReference>
<evidence type="ECO:0000256" key="5">
    <source>
        <dbReference type="ARBA" id="ARBA00022990"/>
    </source>
</evidence>
<organism evidence="7 8">
    <name type="scientific">Pinctada imbricata</name>
    <name type="common">Atlantic pearl-oyster</name>
    <name type="synonym">Pinctada martensii</name>
    <dbReference type="NCBI Taxonomy" id="66713"/>
    <lineage>
        <taxon>Eukaryota</taxon>
        <taxon>Metazoa</taxon>
        <taxon>Spiralia</taxon>
        <taxon>Lophotrochozoa</taxon>
        <taxon>Mollusca</taxon>
        <taxon>Bivalvia</taxon>
        <taxon>Autobranchia</taxon>
        <taxon>Pteriomorphia</taxon>
        <taxon>Pterioida</taxon>
        <taxon>Pterioidea</taxon>
        <taxon>Pteriidae</taxon>
        <taxon>Pinctada</taxon>
    </lineage>
</organism>
<dbReference type="InterPro" id="IPR036412">
    <property type="entry name" value="HAD-like_sf"/>
</dbReference>
<comment type="similarity">
    <text evidence="1">Belongs to the 5'(3')-deoxyribonucleotidase family.</text>
</comment>
<comment type="caution">
    <text evidence="7">The sequence shown here is derived from an EMBL/GenBank/DDBJ whole genome shotgun (WGS) entry which is preliminary data.</text>
</comment>
<sequence>MTFCLRDYDAYGFDLDNTLAKYKLKDLMRLAYEALCDCLVTDHGYDPKIKDDIDRHKDFVCKGLFLDNEKGNFLKLSHDGKILRASHGTTMLSEGEIKAEYGLDSHWEHFTEAKANVKVNGRDMKFRFFENYFDIPSLVLCAHIVDYLDEKNGKSSERYTFWEDVYRSFGTNYIPTQFAKDGGKFFPNFKKNPSQYVQECSAGVKQWLKDLKQDNKVVFLMTSSAADFASLVLNTILGSDWKQYFDIYLTNARKPNFFINNNSFYTIGEDLSEKDAVTEIHLHTMYGQGNQHVLEEFIKKQTGVEKPKIVYFGDSLCSDSFPASHYAGWDVVLVLEEMEAEGYHPTVKDLTTEENSDEPRRKLPRKNVNLYIDPEEEEYILSKAWGSFFYHEEEDVKHDKHMNTFWGRIVSQYNAIAVPLIEYIAGMPIDHKYSRFTTDVGNTDGFSPAKPKPLLPKLSL</sequence>
<keyword evidence="5" id="KW-0007">Acetylation</keyword>
<keyword evidence="2" id="KW-0479">Metal-binding</keyword>
<dbReference type="Pfam" id="PF05761">
    <property type="entry name" value="5_nucleotid"/>
    <property type="match status" value="1"/>
</dbReference>
<protein>
    <recommendedName>
        <fullName evidence="6">5'-nucleotidase domain-containing protein 1</fullName>
    </recommendedName>
</protein>
<keyword evidence="3" id="KW-0378">Hydrolase</keyword>
<dbReference type="Gene3D" id="3.40.50.1000">
    <property type="entry name" value="HAD superfamily/HAD-like"/>
    <property type="match status" value="1"/>
</dbReference>